<keyword evidence="2" id="KW-1185">Reference proteome</keyword>
<dbReference type="GeneID" id="9595207"/>
<dbReference type="OrthoDB" id="3037223at2759"/>
<dbReference type="Proteomes" id="UP000007431">
    <property type="component" value="Unassembled WGS sequence"/>
</dbReference>
<sequence length="374" mass="41582">MHKYQPKDLTAARLSVAVAAEMKQWVKLTKAAAQADDTKIDLKSSGRVEDLCARLAEFFGIDLKAPIIPLHLSGGVSVKKEGNIDAAIRAKQWEDWHALGDEWVAAVDQKIPFRLQELNQDIPIVQDRALVSMISRVVAKFPRLPSDPAMPSQDEMLGVSRQTIGVWIEVVYKHHDRVALMRLHALHDLLYTASEASLRSADSDSVIVGTSNIELITLPTAHTLPEAIAQCESGLVARIRDAYGPPDGKKGTSKNSAVWAQYRGRITRRERLHSILQLDFRGDKDCFLAFFTKPKDSVPRQGAKRSHATMESADTDTHTFYAVNDVVEVLPKCRKAVAQATYGLDDAERAAKWGGMNDFEIWRALGTEQYGSRK</sequence>
<dbReference type="KEGG" id="scm:SCHCO_02598165"/>
<evidence type="ECO:0000313" key="1">
    <source>
        <dbReference type="EMBL" id="EFI98284.1"/>
    </source>
</evidence>
<dbReference type="InParanoid" id="D8Q3B7"/>
<evidence type="ECO:0000313" key="2">
    <source>
        <dbReference type="Proteomes" id="UP000007431"/>
    </source>
</evidence>
<protein>
    <submittedName>
        <fullName evidence="1">Uncharacterized protein</fullName>
    </submittedName>
</protein>
<dbReference type="RefSeq" id="XP_003033187.1">
    <property type="nucleotide sequence ID" value="XM_003033141.1"/>
</dbReference>
<proteinExistence type="predicted"/>
<dbReference type="EMBL" id="GL377305">
    <property type="protein sequence ID" value="EFI98284.1"/>
    <property type="molecule type" value="Genomic_DNA"/>
</dbReference>
<accession>D8Q3B7</accession>
<gene>
    <name evidence="1" type="ORF">SCHCODRAFT_234007</name>
</gene>
<dbReference type="OMA" id="GICRREC"/>
<organism evidence="2">
    <name type="scientific">Schizophyllum commune (strain H4-8 / FGSC 9210)</name>
    <name type="common">Split gill fungus</name>
    <dbReference type="NCBI Taxonomy" id="578458"/>
    <lineage>
        <taxon>Eukaryota</taxon>
        <taxon>Fungi</taxon>
        <taxon>Dikarya</taxon>
        <taxon>Basidiomycota</taxon>
        <taxon>Agaricomycotina</taxon>
        <taxon>Agaricomycetes</taxon>
        <taxon>Agaricomycetidae</taxon>
        <taxon>Agaricales</taxon>
        <taxon>Schizophyllaceae</taxon>
        <taxon>Schizophyllum</taxon>
    </lineage>
</organism>
<name>D8Q3B7_SCHCM</name>
<dbReference type="AlphaFoldDB" id="D8Q3B7"/>
<reference evidence="1 2" key="1">
    <citation type="journal article" date="2010" name="Nat. Biotechnol.">
        <title>Genome sequence of the model mushroom Schizophyllum commune.</title>
        <authorList>
            <person name="Ohm R.A."/>
            <person name="de Jong J.F."/>
            <person name="Lugones L.G."/>
            <person name="Aerts A."/>
            <person name="Kothe E."/>
            <person name="Stajich J.E."/>
            <person name="de Vries R.P."/>
            <person name="Record E."/>
            <person name="Levasseur A."/>
            <person name="Baker S.E."/>
            <person name="Bartholomew K.A."/>
            <person name="Coutinho P.M."/>
            <person name="Erdmann S."/>
            <person name="Fowler T.J."/>
            <person name="Gathman A.C."/>
            <person name="Lombard V."/>
            <person name="Henrissat B."/>
            <person name="Knabe N."/>
            <person name="Kuees U."/>
            <person name="Lilly W.W."/>
            <person name="Lindquist E."/>
            <person name="Lucas S."/>
            <person name="Magnuson J.K."/>
            <person name="Piumi F."/>
            <person name="Raudaskoski M."/>
            <person name="Salamov A."/>
            <person name="Schmutz J."/>
            <person name="Schwarze F.W.M.R."/>
            <person name="vanKuyk P.A."/>
            <person name="Horton J.S."/>
            <person name="Grigoriev I.V."/>
            <person name="Woesten H.A.B."/>
        </authorList>
    </citation>
    <scope>NUCLEOTIDE SEQUENCE [LARGE SCALE GENOMIC DNA]</scope>
    <source>
        <strain evidence="2">H4-8 / FGSC 9210</strain>
    </source>
</reference>
<dbReference type="HOGENOM" id="CLU_059978_0_0_1"/>
<dbReference type="VEuPathDB" id="FungiDB:SCHCODRAFT_02598165"/>